<keyword evidence="2" id="KW-1185">Reference proteome</keyword>
<evidence type="ECO:0008006" key="3">
    <source>
        <dbReference type="Google" id="ProtNLM"/>
    </source>
</evidence>
<evidence type="ECO:0000313" key="2">
    <source>
        <dbReference type="Proteomes" id="UP000578686"/>
    </source>
</evidence>
<comment type="caution">
    <text evidence="1">The sequence shown here is derived from an EMBL/GenBank/DDBJ whole genome shotgun (WGS) entry which is preliminary data.</text>
</comment>
<dbReference type="AlphaFoldDB" id="A0A7X6HXA4"/>
<accession>A0A7X6HXA4</accession>
<dbReference type="Pfam" id="PF14433">
    <property type="entry name" value="SUKH-3"/>
    <property type="match status" value="1"/>
</dbReference>
<dbReference type="InterPro" id="IPR025850">
    <property type="entry name" value="SUKH-3"/>
</dbReference>
<proteinExistence type="predicted"/>
<dbReference type="Proteomes" id="UP000578686">
    <property type="component" value="Unassembled WGS sequence"/>
</dbReference>
<gene>
    <name evidence="1" type="ORF">HCN56_01755</name>
</gene>
<dbReference type="EMBL" id="JAAVJD010000005">
    <property type="protein sequence ID" value="NJQ04333.1"/>
    <property type="molecule type" value="Genomic_DNA"/>
</dbReference>
<evidence type="ECO:0000313" key="1">
    <source>
        <dbReference type="EMBL" id="NJQ04333.1"/>
    </source>
</evidence>
<protein>
    <recommendedName>
        <fullName evidence="3">SUKH-3 immunity protein</fullName>
    </recommendedName>
</protein>
<name>A0A7X6HXA4_9ACTN</name>
<sequence>MSPIRFDSLSEELIGALVASGWSADRRVDAGQWVEQMEREGYRSHPLAVEILATVGGLSIDPLNRVGPNFSNDEPYNVDPIAAGSGQRGLAKEVEDVLGAYCFPIGEWLSFSSVFVEAGGRVVAAGMGWIWELGPTFEDSLEMAVRANRPLRCLHSDPGLDPWPRADSHG</sequence>
<organism evidence="1 2">
    <name type="scientific">Streptomyces lonarensis</name>
    <dbReference type="NCBI Taxonomy" id="700599"/>
    <lineage>
        <taxon>Bacteria</taxon>
        <taxon>Bacillati</taxon>
        <taxon>Actinomycetota</taxon>
        <taxon>Actinomycetes</taxon>
        <taxon>Kitasatosporales</taxon>
        <taxon>Streptomycetaceae</taxon>
        <taxon>Streptomyces</taxon>
    </lineage>
</organism>
<reference evidence="1 2" key="1">
    <citation type="submission" date="2020-03" db="EMBL/GenBank/DDBJ databases">
        <title>Draft genome of Streptomyces sp. ventii, isolated from the Axial Seamount in the Pacific Ocean, and resequencing of the two type strains Streptomyces lonarensis strain NCL 716 and Streptomyces bohaiensis strain 11A07.</title>
        <authorList>
            <person name="Loughran R.M."/>
            <person name="Pfannmuller K.M."/>
            <person name="Wasson B.J."/>
            <person name="Deadmond M.C."/>
            <person name="Paddock B.E."/>
            <person name="Koyack M.J."/>
            <person name="Gallegos D.A."/>
            <person name="Mitchell E.A."/>
            <person name="Ushijima B."/>
            <person name="Saw J.H."/>
            <person name="Mcphail K.L."/>
            <person name="Videau P."/>
        </authorList>
    </citation>
    <scope>NUCLEOTIDE SEQUENCE [LARGE SCALE GENOMIC DNA]</scope>
    <source>
        <strain evidence="1 2">NCL716</strain>
    </source>
</reference>
<dbReference type="RefSeq" id="WP_167967633.1">
    <property type="nucleotide sequence ID" value="NZ_BHZG01000310.1"/>
</dbReference>